<evidence type="ECO:0000256" key="3">
    <source>
        <dbReference type="ARBA" id="ARBA00022692"/>
    </source>
</evidence>
<dbReference type="Gene3D" id="3.40.50.300">
    <property type="entry name" value="P-loop containing nucleotide triphosphate hydrolases"/>
    <property type="match status" value="1"/>
</dbReference>
<dbReference type="GeneID" id="100367743"/>
<dbReference type="InterPro" id="IPR017871">
    <property type="entry name" value="ABC_transporter-like_CS"/>
</dbReference>
<keyword evidence="2" id="KW-0813">Transport</keyword>
<evidence type="ECO:0000256" key="4">
    <source>
        <dbReference type="ARBA" id="ARBA00022741"/>
    </source>
</evidence>
<dbReference type="SMART" id="SM00382">
    <property type="entry name" value="AAA"/>
    <property type="match status" value="1"/>
</dbReference>
<feature type="domain" description="ABC transmembrane type-1" evidence="10">
    <location>
        <begin position="16"/>
        <end position="173"/>
    </location>
</feature>
<dbReference type="SUPFAM" id="SSF90123">
    <property type="entry name" value="ABC transporter transmembrane region"/>
    <property type="match status" value="1"/>
</dbReference>
<keyword evidence="7 8" id="KW-0472">Membrane</keyword>
<dbReference type="InterPro" id="IPR003439">
    <property type="entry name" value="ABC_transporter-like_ATP-bd"/>
</dbReference>
<dbReference type="PANTHER" id="PTHR24223">
    <property type="entry name" value="ATP-BINDING CASSETTE SUB-FAMILY C"/>
    <property type="match status" value="1"/>
</dbReference>
<dbReference type="InterPro" id="IPR003593">
    <property type="entry name" value="AAA+_ATPase"/>
</dbReference>
<dbReference type="Proteomes" id="UP000694865">
    <property type="component" value="Unplaced"/>
</dbReference>
<feature type="non-terminal residue" evidence="12">
    <location>
        <position position="478"/>
    </location>
</feature>
<evidence type="ECO:0000259" key="9">
    <source>
        <dbReference type="PROSITE" id="PS50893"/>
    </source>
</evidence>
<dbReference type="PROSITE" id="PS50893">
    <property type="entry name" value="ABC_TRANSPORTER_2"/>
    <property type="match status" value="1"/>
</dbReference>
<accession>A0ABM0MSD4</accession>
<feature type="transmembrane region" description="Helical" evidence="8">
    <location>
        <begin position="14"/>
        <end position="47"/>
    </location>
</feature>
<organism evidence="11 12">
    <name type="scientific">Saccoglossus kowalevskii</name>
    <name type="common">Acorn worm</name>
    <dbReference type="NCBI Taxonomy" id="10224"/>
    <lineage>
        <taxon>Eukaryota</taxon>
        <taxon>Metazoa</taxon>
        <taxon>Hemichordata</taxon>
        <taxon>Enteropneusta</taxon>
        <taxon>Harrimaniidae</taxon>
        <taxon>Saccoglossus</taxon>
    </lineage>
</organism>
<feature type="domain" description="ABC transporter" evidence="9">
    <location>
        <begin position="211"/>
        <end position="445"/>
    </location>
</feature>
<feature type="transmembrane region" description="Helical" evidence="8">
    <location>
        <begin position="68"/>
        <end position="85"/>
    </location>
</feature>
<comment type="subcellular location">
    <subcellularLocation>
        <location evidence="1">Membrane</location>
    </subcellularLocation>
</comment>
<evidence type="ECO:0000313" key="11">
    <source>
        <dbReference type="Proteomes" id="UP000694865"/>
    </source>
</evidence>
<reference evidence="12" key="1">
    <citation type="submission" date="2025-08" db="UniProtKB">
        <authorList>
            <consortium name="RefSeq"/>
        </authorList>
    </citation>
    <scope>IDENTIFICATION</scope>
    <source>
        <tissue evidence="12">Testes</tissue>
    </source>
</reference>
<dbReference type="PROSITE" id="PS50929">
    <property type="entry name" value="ABC_TM1F"/>
    <property type="match status" value="1"/>
</dbReference>
<evidence type="ECO:0000256" key="7">
    <source>
        <dbReference type="ARBA" id="ARBA00023136"/>
    </source>
</evidence>
<dbReference type="Gene3D" id="3.90.1520.10">
    <property type="entry name" value="H-NOX domain"/>
    <property type="match status" value="1"/>
</dbReference>
<dbReference type="Pfam" id="PF07700">
    <property type="entry name" value="HNOB"/>
    <property type="match status" value="1"/>
</dbReference>
<dbReference type="RefSeq" id="XP_006822925.1">
    <property type="nucleotide sequence ID" value="XM_006822862.1"/>
</dbReference>
<keyword evidence="3 8" id="KW-0812">Transmembrane</keyword>
<gene>
    <name evidence="12" type="primary">LOC100367743</name>
</gene>
<evidence type="ECO:0000256" key="1">
    <source>
        <dbReference type="ARBA" id="ARBA00004370"/>
    </source>
</evidence>
<dbReference type="CDD" id="cd03244">
    <property type="entry name" value="ABCC_MRP_domain2"/>
    <property type="match status" value="1"/>
</dbReference>
<dbReference type="SUPFAM" id="SSF52540">
    <property type="entry name" value="P-loop containing nucleoside triphosphate hydrolases"/>
    <property type="match status" value="1"/>
</dbReference>
<protein>
    <submittedName>
        <fullName evidence="12">Multidrug resistance-associated protein 5-like</fullName>
    </submittedName>
</protein>
<feature type="non-terminal residue" evidence="12">
    <location>
        <position position="1"/>
    </location>
</feature>
<evidence type="ECO:0000313" key="12">
    <source>
        <dbReference type="RefSeq" id="XP_006822925.1"/>
    </source>
</evidence>
<proteinExistence type="predicted"/>
<dbReference type="InterPro" id="IPR036640">
    <property type="entry name" value="ABC1_TM_sf"/>
</dbReference>
<evidence type="ECO:0000256" key="6">
    <source>
        <dbReference type="ARBA" id="ARBA00022989"/>
    </source>
</evidence>
<dbReference type="Pfam" id="PF00005">
    <property type="entry name" value="ABC_tran"/>
    <property type="match status" value="1"/>
</dbReference>
<sequence length="478" mass="54261">DVWLPFDMDMQLQLNIAVIVAVITVIGVFPWLTIPVLILIIFFVYVYTYYRQAIRSMKRLEHVTRSQCLSYVSTSVLGAVSIYAYDKRDEFIQKFQTLLDRNTVILLLYSLSSRWTIFRLEVISTTLIGSTALMIVIHHGEISPALAGLAMVCAVQTAAYFQLSGKYNADVEARFTSAERILQYSESLQPEGEQFIEKQRPSTDWPQEGKICFKDFEMRYREHLPLVLRGITCTVYPREKVGIVGRTGAGKSSFAVALFRLVEPLSGSILIDDVDIANIGLHDLRCKLSIVPQDPVLFIGTIRFNLDPLNQYTDAELWNALEKTCMKPNIKDLPEQLETPVVENGENFSVGERQLMCMARALLRNSKILVLDEATAAIDTQTDSLIQETIDLAFKHCTVLTISHRIDTVMKYDRIMVVDNGKYGFINLCVKELILTKFGESTWDKVRRKAKVDNSFVSYETYDEDITLRLVKAASQVA</sequence>
<keyword evidence="4" id="KW-0547">Nucleotide-binding</keyword>
<dbReference type="Gene3D" id="1.20.1560.10">
    <property type="entry name" value="ABC transporter type 1, transmembrane domain"/>
    <property type="match status" value="1"/>
</dbReference>
<dbReference type="InterPro" id="IPR038158">
    <property type="entry name" value="H-NOX_domain_sf"/>
</dbReference>
<keyword evidence="11" id="KW-1185">Reference proteome</keyword>
<dbReference type="Pfam" id="PF00664">
    <property type="entry name" value="ABC_membrane"/>
    <property type="match status" value="1"/>
</dbReference>
<keyword evidence="5" id="KW-0067">ATP-binding</keyword>
<dbReference type="InterPro" id="IPR050173">
    <property type="entry name" value="ABC_transporter_C-like"/>
</dbReference>
<evidence type="ECO:0000256" key="8">
    <source>
        <dbReference type="SAM" id="Phobius"/>
    </source>
</evidence>
<dbReference type="PANTHER" id="PTHR24223:SF447">
    <property type="entry name" value="MULTIDRUG RESISTANCE-ASSOCIATED PROTEIN 5"/>
    <property type="match status" value="1"/>
</dbReference>
<dbReference type="InterPro" id="IPR011644">
    <property type="entry name" value="Heme_NO-bd"/>
</dbReference>
<name>A0ABM0MSD4_SACKO</name>
<dbReference type="InterPro" id="IPR027417">
    <property type="entry name" value="P-loop_NTPase"/>
</dbReference>
<keyword evidence="6 8" id="KW-1133">Transmembrane helix</keyword>
<evidence type="ECO:0000256" key="5">
    <source>
        <dbReference type="ARBA" id="ARBA00022840"/>
    </source>
</evidence>
<evidence type="ECO:0000259" key="10">
    <source>
        <dbReference type="PROSITE" id="PS50929"/>
    </source>
</evidence>
<dbReference type="InterPro" id="IPR011527">
    <property type="entry name" value="ABC1_TM_dom"/>
</dbReference>
<dbReference type="SUPFAM" id="SSF111126">
    <property type="entry name" value="Ligand-binding domain in the NO signalling and Golgi transport"/>
    <property type="match status" value="1"/>
</dbReference>
<dbReference type="InterPro" id="IPR024096">
    <property type="entry name" value="NO_sig/Golgi_transp_ligand-bd"/>
</dbReference>
<dbReference type="PROSITE" id="PS00211">
    <property type="entry name" value="ABC_TRANSPORTER_1"/>
    <property type="match status" value="1"/>
</dbReference>
<evidence type="ECO:0000256" key="2">
    <source>
        <dbReference type="ARBA" id="ARBA00022448"/>
    </source>
</evidence>